<dbReference type="EMBL" id="LS483426">
    <property type="protein sequence ID" value="SQH23878.1"/>
    <property type="molecule type" value="Genomic_DNA"/>
</dbReference>
<protein>
    <submittedName>
        <fullName evidence="1">Uncharacterized protein</fullName>
    </submittedName>
</protein>
<dbReference type="AlphaFoldDB" id="A0AAX2J1G6"/>
<proteinExistence type="predicted"/>
<accession>A0AAX2J1G6</accession>
<gene>
    <name evidence="1" type="ORF">NCTC10529_00020</name>
</gene>
<name>A0AAX2J1G6_KINKI</name>
<sequence>MTYSVTIHIANRGTPLKKGGTSSVGHMWYEINDYKSKPKSYGFAPLEHGKAFGKGHVYDDDSDNYLSTSYSRTIEITKEQYERLKDFGEHSSNYGFDRDYNGLWNSCIDFTWRALNVGGINPVKDFDGMLWPTWNESWSNMLPGSEPLFPYGDDGYQCLKPWVEQPPRTNKAHGYDPLVINLDGKGIQTLAPSSVSARFDHNADGIATATGWTAAGNGILALDLDNNGKID</sequence>
<dbReference type="Proteomes" id="UP000248598">
    <property type="component" value="Chromosome 1"/>
</dbReference>
<reference evidence="1 2" key="1">
    <citation type="submission" date="2018-06" db="EMBL/GenBank/DDBJ databases">
        <authorList>
            <consortium name="Pathogen Informatics"/>
            <person name="Doyle S."/>
        </authorList>
    </citation>
    <scope>NUCLEOTIDE SEQUENCE [LARGE SCALE GENOMIC DNA]</scope>
    <source>
        <strain evidence="1 2">NCTC10529</strain>
    </source>
</reference>
<evidence type="ECO:0000313" key="2">
    <source>
        <dbReference type="Proteomes" id="UP000248598"/>
    </source>
</evidence>
<organism evidence="1 2">
    <name type="scientific">Kingella kingae</name>
    <dbReference type="NCBI Taxonomy" id="504"/>
    <lineage>
        <taxon>Bacteria</taxon>
        <taxon>Pseudomonadati</taxon>
        <taxon>Pseudomonadota</taxon>
        <taxon>Betaproteobacteria</taxon>
        <taxon>Neisseriales</taxon>
        <taxon>Neisseriaceae</taxon>
        <taxon>Kingella</taxon>
    </lineage>
</organism>
<dbReference type="PANTHER" id="PTHR39431:SF1">
    <property type="entry name" value="FRPA_C-RELATED PROTEIN"/>
    <property type="match status" value="1"/>
</dbReference>
<dbReference type="PANTHER" id="PTHR39431">
    <property type="entry name" value="FRPA/C-RELATED PROTEIN"/>
    <property type="match status" value="1"/>
</dbReference>
<evidence type="ECO:0000313" key="1">
    <source>
        <dbReference type="EMBL" id="SQH23878.1"/>
    </source>
</evidence>